<dbReference type="NCBIfam" id="TIGR03696">
    <property type="entry name" value="Rhs_assc_core"/>
    <property type="match status" value="1"/>
</dbReference>
<name>A0A3M5PE68_PSEVI</name>
<dbReference type="RefSeq" id="WP_259640692.1">
    <property type="nucleotide sequence ID" value="NZ_RBTP01000028.1"/>
</dbReference>
<protein>
    <submittedName>
        <fullName evidence="1">YD repeat protein</fullName>
    </submittedName>
</protein>
<organism evidence="1 2">
    <name type="scientific">Pseudomonas viridiflava</name>
    <name type="common">Phytomonas viridiflava</name>
    <dbReference type="NCBI Taxonomy" id="33069"/>
    <lineage>
        <taxon>Bacteria</taxon>
        <taxon>Pseudomonadati</taxon>
        <taxon>Pseudomonadota</taxon>
        <taxon>Gammaproteobacteria</taxon>
        <taxon>Pseudomonadales</taxon>
        <taxon>Pseudomonadaceae</taxon>
        <taxon>Pseudomonas</taxon>
    </lineage>
</organism>
<reference evidence="1 2" key="1">
    <citation type="submission" date="2018-08" db="EMBL/GenBank/DDBJ databases">
        <title>Recombination of ecologically and evolutionarily significant loci maintains genetic cohesion in the Pseudomonas syringae species complex.</title>
        <authorList>
            <person name="Dillon M."/>
            <person name="Thakur S."/>
            <person name="Almeida R.N.D."/>
            <person name="Weir B.S."/>
            <person name="Guttman D.S."/>
        </authorList>
    </citation>
    <scope>NUCLEOTIDE SEQUENCE [LARGE SCALE GENOMIC DNA]</scope>
    <source>
        <strain evidence="1 2">ICMP 19473</strain>
    </source>
</reference>
<dbReference type="AlphaFoldDB" id="A0A3M5PE68"/>
<gene>
    <name evidence="1" type="ORF">ALP40_00061</name>
</gene>
<accession>A0A3M5PE68</accession>
<dbReference type="SUPFAM" id="SSF56399">
    <property type="entry name" value="ADP-ribosylation"/>
    <property type="match status" value="1"/>
</dbReference>
<dbReference type="InterPro" id="IPR022385">
    <property type="entry name" value="Rhs_assc_core"/>
</dbReference>
<evidence type="ECO:0000313" key="2">
    <source>
        <dbReference type="Proteomes" id="UP000273854"/>
    </source>
</evidence>
<proteinExistence type="predicted"/>
<sequence length="360" mass="40035">MMGKKPMCGSASVLLCTYRYDALDRLASCNRGGQAGAFLFYKMNRLASQIQGAVWHSLLQTEDRVLAQQNQIGNHLDCLPLLIDQQGSVIAAPQQAFTYTAYGERDPSNDPAQLPGFNGQWVDPVTGHYVLGAGYRSFNTVLMRFNSPDSFSPFGEGGINGYAYCLGNPVNVEDPTGHIPVISALTEMWSTLSRRLVNATTRFRPPPKEMRVYNHRVWRGLDLNDRTKKSDGVQLVIRGHGADASKLGRQGIEMQNKIASPTEFANAFNAKTVEGYKDIKLIACYSAQGEHNSMAAALSKHSGLPVKGYTGSIMVDSLGEQRLRLVKKNPYKKSDPKYPDFSYEPKWFRPPEKQFNIRKS</sequence>
<dbReference type="Gene3D" id="2.180.10.10">
    <property type="entry name" value="RHS repeat-associated core"/>
    <property type="match status" value="1"/>
</dbReference>
<comment type="caution">
    <text evidence="1">The sequence shown here is derived from an EMBL/GenBank/DDBJ whole genome shotgun (WGS) entry which is preliminary data.</text>
</comment>
<dbReference type="Proteomes" id="UP000273854">
    <property type="component" value="Unassembled WGS sequence"/>
</dbReference>
<evidence type="ECO:0000313" key="1">
    <source>
        <dbReference type="EMBL" id="RMT82437.1"/>
    </source>
</evidence>
<dbReference type="EMBL" id="RBTP01000028">
    <property type="protein sequence ID" value="RMT82437.1"/>
    <property type="molecule type" value="Genomic_DNA"/>
</dbReference>